<organism evidence="2 3">
    <name type="scientific">Aquicoccus porphyridii</name>
    <dbReference type="NCBI Taxonomy" id="1852029"/>
    <lineage>
        <taxon>Bacteria</taxon>
        <taxon>Pseudomonadati</taxon>
        <taxon>Pseudomonadota</taxon>
        <taxon>Alphaproteobacteria</taxon>
        <taxon>Rhodobacterales</taxon>
        <taxon>Paracoccaceae</taxon>
        <taxon>Aquicoccus</taxon>
    </lineage>
</organism>
<name>A0A5A9ZUC0_9RHOB</name>
<dbReference type="Pfam" id="PF22187">
    <property type="entry name" value="DUF6946"/>
    <property type="match status" value="1"/>
</dbReference>
<dbReference type="Proteomes" id="UP000325291">
    <property type="component" value="Unassembled WGS sequence"/>
</dbReference>
<comment type="caution">
    <text evidence="2">The sequence shown here is derived from an EMBL/GenBank/DDBJ whole genome shotgun (WGS) entry which is preliminary data.</text>
</comment>
<keyword evidence="3" id="KW-1185">Reference proteome</keyword>
<protein>
    <recommendedName>
        <fullName evidence="1">DUF6946 domain-containing protein</fullName>
    </recommendedName>
</protein>
<evidence type="ECO:0000313" key="2">
    <source>
        <dbReference type="EMBL" id="KAA0920759.1"/>
    </source>
</evidence>
<proteinExistence type="predicted"/>
<accession>A0A5A9ZUC0</accession>
<feature type="domain" description="DUF6946" evidence="1">
    <location>
        <begin position="1"/>
        <end position="181"/>
    </location>
</feature>
<reference evidence="2 3" key="1">
    <citation type="submission" date="2019-07" db="EMBL/GenBank/DDBJ databases">
        <title>Aquicoccus porphyridii gen. nov., sp. nov., isolated from a small marine red alga, Porphyridium marinum.</title>
        <authorList>
            <person name="Liu L."/>
        </authorList>
    </citation>
    <scope>NUCLEOTIDE SEQUENCE [LARGE SCALE GENOMIC DNA]</scope>
    <source>
        <strain evidence="2 3">L1 8-17</strain>
    </source>
</reference>
<dbReference type="EMBL" id="VINQ01000001">
    <property type="protein sequence ID" value="KAA0920759.1"/>
    <property type="molecule type" value="Genomic_DNA"/>
</dbReference>
<evidence type="ECO:0000259" key="1">
    <source>
        <dbReference type="Pfam" id="PF22187"/>
    </source>
</evidence>
<gene>
    <name evidence="2" type="ORF">FLO80_00870</name>
</gene>
<sequence length="190" mass="20975">MAAARSWEASFPPEVAASLGDSVELQIAIVEHKVRMPGIGYPSQCDVFALTRADGTDQAVAIEAKVNEPFGRTIGEWLGPSPSANKLERLGTICAWFGHSMPPLGLRYQLFHRTAAAIVEARRFHRPMAAMVVQSFSPGRMWFDDFATFSEWLTGLPLSDDHAETELPDGLRLRLAWAQGDSRYLEDIGT</sequence>
<evidence type="ECO:0000313" key="3">
    <source>
        <dbReference type="Proteomes" id="UP000325291"/>
    </source>
</evidence>
<dbReference type="InterPro" id="IPR054024">
    <property type="entry name" value="DUF6946"/>
</dbReference>
<dbReference type="AlphaFoldDB" id="A0A5A9ZUC0"/>